<proteinExistence type="predicted"/>
<evidence type="ECO:0000313" key="1">
    <source>
        <dbReference type="EMBL" id="KAF5850992.1"/>
    </source>
</evidence>
<organism evidence="1 2">
    <name type="scientific">Cochliobolus sativus</name>
    <name type="common">Common root rot and spot blotch fungus</name>
    <name type="synonym">Bipolaris sorokiniana</name>
    <dbReference type="NCBI Taxonomy" id="45130"/>
    <lineage>
        <taxon>Eukaryota</taxon>
        <taxon>Fungi</taxon>
        <taxon>Dikarya</taxon>
        <taxon>Ascomycota</taxon>
        <taxon>Pezizomycotina</taxon>
        <taxon>Dothideomycetes</taxon>
        <taxon>Pleosporomycetidae</taxon>
        <taxon>Pleosporales</taxon>
        <taxon>Pleosporineae</taxon>
        <taxon>Pleosporaceae</taxon>
        <taxon>Bipolaris</taxon>
    </lineage>
</organism>
<dbReference type="EMBL" id="WNKQ01000006">
    <property type="protein sequence ID" value="KAF5850992.1"/>
    <property type="molecule type" value="Genomic_DNA"/>
</dbReference>
<protein>
    <submittedName>
        <fullName evidence="1">Uncharacterized protein</fullName>
    </submittedName>
</protein>
<gene>
    <name evidence="1" type="ORF">GGP41_010605</name>
</gene>
<dbReference type="Proteomes" id="UP000624244">
    <property type="component" value="Unassembled WGS sequence"/>
</dbReference>
<evidence type="ECO:0000313" key="2">
    <source>
        <dbReference type="Proteomes" id="UP000624244"/>
    </source>
</evidence>
<sequence>MSINWEQQYDPVKNKGMDFTNLLFAAEDMIMVTDITCSSACSISTDLMRKCVGVKTVALGGQPRKDIT</sequence>
<name>A0A8H5ZKL2_COCSA</name>
<dbReference type="AlphaFoldDB" id="A0A8H5ZKL2"/>
<comment type="caution">
    <text evidence="1">The sequence shown here is derived from an EMBL/GenBank/DDBJ whole genome shotgun (WGS) entry which is preliminary data.</text>
</comment>
<dbReference type="PANTHER" id="PTHR37049:SF4">
    <property type="entry name" value="RHODANESE DOMAIN-CONTAINING PROTEIN"/>
    <property type="match status" value="1"/>
</dbReference>
<accession>A0A8H5ZKL2</accession>
<dbReference type="InterPro" id="IPR052766">
    <property type="entry name" value="S41A_metabolite_peptidase"/>
</dbReference>
<dbReference type="PANTHER" id="PTHR37049">
    <property type="entry name" value="PEPTIDASE S41 FAMILY PROTEIN"/>
    <property type="match status" value="1"/>
</dbReference>
<reference evidence="1" key="1">
    <citation type="submission" date="2019-11" db="EMBL/GenBank/DDBJ databases">
        <title>Bipolaris sorokiniana Genome sequencing.</title>
        <authorList>
            <person name="Wang H."/>
        </authorList>
    </citation>
    <scope>NUCLEOTIDE SEQUENCE</scope>
</reference>